<dbReference type="Proteomes" id="UP000473574">
    <property type="component" value="Unassembled WGS sequence"/>
</dbReference>
<accession>A0A6M0SC73</accession>
<comment type="catalytic activity">
    <reaction evidence="1">
        <text>an N-(ADP-alpha-D-ribosyl)-thymidine in DNA + H2O = a thymidine in DNA + ADP-D-ribose</text>
        <dbReference type="Rhea" id="RHEA:71655"/>
        <dbReference type="Rhea" id="RHEA-COMP:13556"/>
        <dbReference type="Rhea" id="RHEA-COMP:18051"/>
        <dbReference type="ChEBI" id="CHEBI:15377"/>
        <dbReference type="ChEBI" id="CHEBI:57967"/>
        <dbReference type="ChEBI" id="CHEBI:137386"/>
        <dbReference type="ChEBI" id="CHEBI:191199"/>
    </reaction>
    <physiologicalReaction direction="left-to-right" evidence="1">
        <dbReference type="Rhea" id="RHEA:71656"/>
    </physiologicalReaction>
</comment>
<dbReference type="PANTHER" id="PTHR12521:SF0">
    <property type="entry name" value="ADP-RIBOSE GLYCOHYDROLASE OARD1"/>
    <property type="match status" value="1"/>
</dbReference>
<comment type="caution">
    <text evidence="3">The sequence shown here is derived from an EMBL/GenBank/DDBJ whole genome shotgun (WGS) entry which is preliminary data.</text>
</comment>
<evidence type="ECO:0000313" key="3">
    <source>
        <dbReference type="EMBL" id="NEZ65591.1"/>
    </source>
</evidence>
<dbReference type="AlphaFoldDB" id="A0A6M0SC73"/>
<dbReference type="SUPFAM" id="SSF52949">
    <property type="entry name" value="Macro domain-like"/>
    <property type="match status" value="1"/>
</dbReference>
<dbReference type="PANTHER" id="PTHR12521">
    <property type="entry name" value="PROTEIN C6ORF130"/>
    <property type="match status" value="1"/>
</dbReference>
<dbReference type="EMBL" id="QZCE01000002">
    <property type="protein sequence ID" value="NEZ65591.1"/>
    <property type="molecule type" value="Genomic_DNA"/>
</dbReference>
<evidence type="ECO:0000313" key="4">
    <source>
        <dbReference type="Proteomes" id="UP000473574"/>
    </source>
</evidence>
<evidence type="ECO:0000256" key="1">
    <source>
        <dbReference type="ARBA" id="ARBA00035885"/>
    </source>
</evidence>
<feature type="domain" description="Macro" evidence="2">
    <location>
        <begin position="23"/>
        <end position="163"/>
    </location>
</feature>
<dbReference type="InterPro" id="IPR002589">
    <property type="entry name" value="Macro_dom"/>
</dbReference>
<reference evidence="3 4" key="1">
    <citation type="journal article" date="2020" name="Microb. Ecol.">
        <title>Ecogenomics of the Marine Benthic Filamentous Cyanobacterium Adonisia.</title>
        <authorList>
            <person name="Walter J.M."/>
            <person name="Coutinho F.H."/>
            <person name="Leomil L."/>
            <person name="Hargreaves P.I."/>
            <person name="Campeao M.E."/>
            <person name="Vieira V.V."/>
            <person name="Silva B.S."/>
            <person name="Fistarol G.O."/>
            <person name="Salomon P.S."/>
            <person name="Sawabe T."/>
            <person name="Mino S."/>
            <person name="Hosokawa M."/>
            <person name="Miyashita H."/>
            <person name="Maruyama F."/>
            <person name="van Verk M.C."/>
            <person name="Dutilh B.E."/>
            <person name="Thompson C.C."/>
            <person name="Thompson F.L."/>
        </authorList>
    </citation>
    <scope>NUCLEOTIDE SEQUENCE [LARGE SCALE GENOMIC DNA]</scope>
    <source>
        <strain evidence="3 4">CCMR0082</strain>
    </source>
</reference>
<dbReference type="SMART" id="SM00506">
    <property type="entry name" value="A1pp"/>
    <property type="match status" value="1"/>
</dbReference>
<evidence type="ECO:0000259" key="2">
    <source>
        <dbReference type="SMART" id="SM00506"/>
    </source>
</evidence>
<sequence length="177" mass="19560">MLIEWKLDGLPKLSFPKGESMSLLKIIEKDILTVEHGVLVHSVNCQGVMGAGLAKKIAEKWPAVKEDYQEDRVWADDGPTLGNWLCTEVTNELFIASIFGQRYYGRAAGRCYTSYLALALGFSAIQHANKYYEFHPVPLPIYIPHGIGCGLAGGDWHVVSALIEQELPNATICKLPT</sequence>
<gene>
    <name evidence="3" type="ORF">D0962_23015</name>
</gene>
<name>A0A6M0SC73_9CYAN</name>
<dbReference type="Gene3D" id="3.40.220.10">
    <property type="entry name" value="Leucine Aminopeptidase, subunit E, domain 1"/>
    <property type="match status" value="1"/>
</dbReference>
<protein>
    <recommendedName>
        <fullName evidence="2">Macro domain-containing protein</fullName>
    </recommendedName>
</protein>
<proteinExistence type="predicted"/>
<dbReference type="GO" id="GO:0140291">
    <property type="term" value="P:peptidyl-glutamate ADP-deribosylation"/>
    <property type="evidence" value="ECO:0007669"/>
    <property type="project" value="TreeGrafter"/>
</dbReference>
<dbReference type="InterPro" id="IPR050892">
    <property type="entry name" value="ADP-ribose_metab_enzymes"/>
</dbReference>
<dbReference type="InterPro" id="IPR043472">
    <property type="entry name" value="Macro_dom-like"/>
</dbReference>
<organism evidence="3 4">
    <name type="scientific">Adonisia turfae CCMR0082</name>
    <dbReference type="NCBI Taxonomy" id="2304604"/>
    <lineage>
        <taxon>Bacteria</taxon>
        <taxon>Bacillati</taxon>
        <taxon>Cyanobacteriota</taxon>
        <taxon>Adonisia</taxon>
        <taxon>Adonisia turfae</taxon>
    </lineage>
</organism>